<protein>
    <recommendedName>
        <fullName evidence="5">Stress enhanced protein 2</fullName>
    </recommendedName>
</protein>
<evidence type="ECO:0000313" key="4">
    <source>
        <dbReference type="Proteomes" id="UP001497522"/>
    </source>
</evidence>
<proteinExistence type="predicted"/>
<dbReference type="Gene3D" id="1.10.3460.10">
    <property type="entry name" value="Chlorophyll a/b binding protein domain"/>
    <property type="match status" value="1"/>
</dbReference>
<gene>
    <name evidence="3" type="ORF">CSSPJE1EN2_LOCUS23285</name>
</gene>
<feature type="region of interest" description="Disordered" evidence="1">
    <location>
        <begin position="99"/>
        <end position="120"/>
    </location>
</feature>
<keyword evidence="2" id="KW-1133">Transmembrane helix</keyword>
<evidence type="ECO:0000256" key="2">
    <source>
        <dbReference type="SAM" id="Phobius"/>
    </source>
</evidence>
<name>A0ABP1C0B8_9BRYO</name>
<dbReference type="InterPro" id="IPR044971">
    <property type="entry name" value="SEP2"/>
</dbReference>
<keyword evidence="4" id="KW-1185">Reference proteome</keyword>
<dbReference type="SUPFAM" id="SSF103511">
    <property type="entry name" value="Chlorophyll a-b binding protein"/>
    <property type="match status" value="1"/>
</dbReference>
<evidence type="ECO:0000256" key="1">
    <source>
        <dbReference type="SAM" id="MobiDB-lite"/>
    </source>
</evidence>
<accession>A0ABP1C0B8</accession>
<dbReference type="PANTHER" id="PTHR36490:SF1">
    <property type="entry name" value="STRESS ENHANCED PROTEIN 2, CHLOROPLASTIC"/>
    <property type="match status" value="1"/>
</dbReference>
<dbReference type="EMBL" id="OZ023709">
    <property type="protein sequence ID" value="CAK9881929.1"/>
    <property type="molecule type" value="Genomic_DNA"/>
</dbReference>
<keyword evidence="2" id="KW-0472">Membrane</keyword>
<keyword evidence="2" id="KW-0812">Transmembrane</keyword>
<evidence type="ECO:0000313" key="3">
    <source>
        <dbReference type="EMBL" id="CAK9881929.1"/>
    </source>
</evidence>
<feature type="transmembrane region" description="Helical" evidence="2">
    <location>
        <begin position="207"/>
        <end position="227"/>
    </location>
</feature>
<dbReference type="Proteomes" id="UP001497522">
    <property type="component" value="Chromosome 8"/>
</dbReference>
<reference evidence="3" key="1">
    <citation type="submission" date="2024-03" db="EMBL/GenBank/DDBJ databases">
        <authorList>
            <consortium name="ELIXIR-Norway"/>
            <consortium name="Elixir Norway"/>
        </authorList>
    </citation>
    <scope>NUCLEOTIDE SEQUENCE</scope>
</reference>
<evidence type="ECO:0008006" key="5">
    <source>
        <dbReference type="Google" id="ProtNLM"/>
    </source>
</evidence>
<dbReference type="PANTHER" id="PTHR36490">
    <property type="entry name" value="STRESS ENHANCED PROTEIN 2, CHLOROPLASTIC"/>
    <property type="match status" value="1"/>
</dbReference>
<feature type="transmembrane region" description="Helical" evidence="2">
    <location>
        <begin position="239"/>
        <end position="258"/>
    </location>
</feature>
<sequence>MASVRAVVALHQTAAAAGLASLPQTEGLGSLISSVVARRNVSCSLRQAIISADLCGLAAQRRCGCSCTSGVLGVKLLRRVKGGVRNARVLRSGSFRCKVSDGVSGNEEKKSGGDGEEDREGLASDITRILLSTLTDGERAQSSAKSEVGKSKGVQKALLPRMCTLRAFGDGGEGVMSGLEGSLFELVAANVQAAAQLRSFEILSGRLAMMAFFLAIAVELVTGNSVFKGIDVKQLAEFAALSALATLSAAAFAFAWRARSDVAKSLSKGAIDLVDSALDKVVDGLFYDEEEALK</sequence>
<organism evidence="3 4">
    <name type="scientific">Sphagnum jensenii</name>
    <dbReference type="NCBI Taxonomy" id="128206"/>
    <lineage>
        <taxon>Eukaryota</taxon>
        <taxon>Viridiplantae</taxon>
        <taxon>Streptophyta</taxon>
        <taxon>Embryophyta</taxon>
        <taxon>Bryophyta</taxon>
        <taxon>Sphagnophytina</taxon>
        <taxon>Sphagnopsida</taxon>
        <taxon>Sphagnales</taxon>
        <taxon>Sphagnaceae</taxon>
        <taxon>Sphagnum</taxon>
    </lineage>
</organism>